<sequence length="115" mass="12751">MYDDGLVACTDHELIINRYYFPFGSAKRIRYSDIRGVSRVPLPNGSRRIWGSGDFTHWLNLDAHRPQKKAAFVIDLGKWVVPVITPDEPGRFAVELAAHGVTTSGNPPQGLTGFA</sequence>
<evidence type="ECO:0000313" key="1">
    <source>
        <dbReference type="EMBL" id="GII55301.1"/>
    </source>
</evidence>
<evidence type="ECO:0000313" key="2">
    <source>
        <dbReference type="Proteomes" id="UP000605992"/>
    </source>
</evidence>
<proteinExistence type="predicted"/>
<organism evidence="1 2">
    <name type="scientific">Planotetraspora thailandica</name>
    <dbReference type="NCBI Taxonomy" id="487172"/>
    <lineage>
        <taxon>Bacteria</taxon>
        <taxon>Bacillati</taxon>
        <taxon>Actinomycetota</taxon>
        <taxon>Actinomycetes</taxon>
        <taxon>Streptosporangiales</taxon>
        <taxon>Streptosporangiaceae</taxon>
        <taxon>Planotetraspora</taxon>
    </lineage>
</organism>
<protein>
    <submittedName>
        <fullName evidence="1">Uncharacterized protein</fullName>
    </submittedName>
</protein>
<dbReference type="RefSeq" id="WP_203945499.1">
    <property type="nucleotide sequence ID" value="NZ_BOOR01000025.1"/>
</dbReference>
<accession>A0A8J3V231</accession>
<reference evidence="1" key="1">
    <citation type="submission" date="2021-01" db="EMBL/GenBank/DDBJ databases">
        <title>Whole genome shotgun sequence of Planotetraspora thailandica NBRC 104271.</title>
        <authorList>
            <person name="Komaki H."/>
            <person name="Tamura T."/>
        </authorList>
    </citation>
    <scope>NUCLEOTIDE SEQUENCE</scope>
    <source>
        <strain evidence="1">NBRC 104271</strain>
    </source>
</reference>
<name>A0A8J3V231_9ACTN</name>
<gene>
    <name evidence="1" type="ORF">Pth03_36900</name>
</gene>
<dbReference type="Proteomes" id="UP000605992">
    <property type="component" value="Unassembled WGS sequence"/>
</dbReference>
<dbReference type="EMBL" id="BOOR01000025">
    <property type="protein sequence ID" value="GII55301.1"/>
    <property type="molecule type" value="Genomic_DNA"/>
</dbReference>
<dbReference type="AlphaFoldDB" id="A0A8J3V231"/>
<keyword evidence="2" id="KW-1185">Reference proteome</keyword>
<comment type="caution">
    <text evidence="1">The sequence shown here is derived from an EMBL/GenBank/DDBJ whole genome shotgun (WGS) entry which is preliminary data.</text>
</comment>